<evidence type="ECO:0000256" key="4">
    <source>
        <dbReference type="ARBA" id="ARBA00023015"/>
    </source>
</evidence>
<dbReference type="InterPro" id="IPR058054">
    <property type="entry name" value="Znf_MS1-like"/>
</dbReference>
<gene>
    <name evidence="7" type="ORF">POPTR_013G092000</name>
</gene>
<dbReference type="InterPro" id="IPR013083">
    <property type="entry name" value="Znf_RING/FYVE/PHD"/>
</dbReference>
<dbReference type="Pfam" id="PF25565">
    <property type="entry name" value="Ubiquitin_At1g33420"/>
    <property type="match status" value="1"/>
</dbReference>
<dbReference type="FunCoup" id="A0A2K1Y3C6">
    <property type="interactions" value="537"/>
</dbReference>
<organism evidence="7 8">
    <name type="scientific">Populus trichocarpa</name>
    <name type="common">Western balsam poplar</name>
    <name type="synonym">Populus balsamifera subsp. trichocarpa</name>
    <dbReference type="NCBI Taxonomy" id="3694"/>
    <lineage>
        <taxon>Eukaryota</taxon>
        <taxon>Viridiplantae</taxon>
        <taxon>Streptophyta</taxon>
        <taxon>Embryophyta</taxon>
        <taxon>Tracheophyta</taxon>
        <taxon>Spermatophyta</taxon>
        <taxon>Magnoliopsida</taxon>
        <taxon>eudicotyledons</taxon>
        <taxon>Gunneridae</taxon>
        <taxon>Pentapetalae</taxon>
        <taxon>rosids</taxon>
        <taxon>fabids</taxon>
        <taxon>Malpighiales</taxon>
        <taxon>Salicaceae</taxon>
        <taxon>Saliceae</taxon>
        <taxon>Populus</taxon>
    </lineage>
</organism>
<keyword evidence="1" id="KW-0479">Metal-binding</keyword>
<reference evidence="7 8" key="1">
    <citation type="journal article" date="2006" name="Science">
        <title>The genome of black cottonwood, Populus trichocarpa (Torr. &amp; Gray).</title>
        <authorList>
            <person name="Tuskan G.A."/>
            <person name="Difazio S."/>
            <person name="Jansson S."/>
            <person name="Bohlmann J."/>
            <person name="Grigoriev I."/>
            <person name="Hellsten U."/>
            <person name="Putnam N."/>
            <person name="Ralph S."/>
            <person name="Rombauts S."/>
            <person name="Salamov A."/>
            <person name="Schein J."/>
            <person name="Sterck L."/>
            <person name="Aerts A."/>
            <person name="Bhalerao R.R."/>
            <person name="Bhalerao R.P."/>
            <person name="Blaudez D."/>
            <person name="Boerjan W."/>
            <person name="Brun A."/>
            <person name="Brunner A."/>
            <person name="Busov V."/>
            <person name="Campbell M."/>
            <person name="Carlson J."/>
            <person name="Chalot M."/>
            <person name="Chapman J."/>
            <person name="Chen G.L."/>
            <person name="Cooper D."/>
            <person name="Coutinho P.M."/>
            <person name="Couturier J."/>
            <person name="Covert S."/>
            <person name="Cronk Q."/>
            <person name="Cunningham R."/>
            <person name="Davis J."/>
            <person name="Degroeve S."/>
            <person name="Dejardin A."/>
            <person name="Depamphilis C."/>
            <person name="Detter J."/>
            <person name="Dirks B."/>
            <person name="Dubchak I."/>
            <person name="Duplessis S."/>
            <person name="Ehlting J."/>
            <person name="Ellis B."/>
            <person name="Gendler K."/>
            <person name="Goodstein D."/>
            <person name="Gribskov M."/>
            <person name="Grimwood J."/>
            <person name="Groover A."/>
            <person name="Gunter L."/>
            <person name="Hamberger B."/>
            <person name="Heinze B."/>
            <person name="Helariutta Y."/>
            <person name="Henrissat B."/>
            <person name="Holligan D."/>
            <person name="Holt R."/>
            <person name="Huang W."/>
            <person name="Islam-Faridi N."/>
            <person name="Jones S."/>
            <person name="Jones-Rhoades M."/>
            <person name="Jorgensen R."/>
            <person name="Joshi C."/>
            <person name="Kangasjarvi J."/>
            <person name="Karlsson J."/>
            <person name="Kelleher C."/>
            <person name="Kirkpatrick R."/>
            <person name="Kirst M."/>
            <person name="Kohler A."/>
            <person name="Kalluri U."/>
            <person name="Larimer F."/>
            <person name="Leebens-Mack J."/>
            <person name="Leple J.C."/>
            <person name="Locascio P."/>
            <person name="Lou Y."/>
            <person name="Lucas S."/>
            <person name="Martin F."/>
            <person name="Montanini B."/>
            <person name="Napoli C."/>
            <person name="Nelson D.R."/>
            <person name="Nelson C."/>
            <person name="Nieminen K."/>
            <person name="Nilsson O."/>
            <person name="Pereda V."/>
            <person name="Peter G."/>
            <person name="Philippe R."/>
            <person name="Pilate G."/>
            <person name="Poliakov A."/>
            <person name="Razumovskaya J."/>
            <person name="Richardson P."/>
            <person name="Rinaldi C."/>
            <person name="Ritland K."/>
            <person name="Rouze P."/>
            <person name="Ryaboy D."/>
            <person name="Schmutz J."/>
            <person name="Schrader J."/>
            <person name="Segerman B."/>
            <person name="Shin H."/>
            <person name="Siddiqui A."/>
            <person name="Sterky F."/>
            <person name="Terry A."/>
            <person name="Tsai C.J."/>
            <person name="Uberbacher E."/>
            <person name="Unneberg P."/>
            <person name="Vahala J."/>
            <person name="Wall K."/>
            <person name="Wessler S."/>
            <person name="Yang G."/>
            <person name="Yin T."/>
            <person name="Douglas C."/>
            <person name="Marra M."/>
            <person name="Sandberg G."/>
            <person name="Van de Peer Y."/>
            <person name="Rokhsar D."/>
        </authorList>
    </citation>
    <scope>NUCLEOTIDE SEQUENCE [LARGE SCALE GENOMIC DNA]</scope>
    <source>
        <strain evidence="8">cv. Nisqually</strain>
    </source>
</reference>
<dbReference type="CDD" id="cd15556">
    <property type="entry name" value="PHD_MMD1_like"/>
    <property type="match status" value="1"/>
</dbReference>
<dbReference type="PANTHER" id="PTHR46201:SF6">
    <property type="entry name" value="PHD FINGER PLANT-LIKE PROTEIN"/>
    <property type="match status" value="1"/>
</dbReference>
<dbReference type="InterPro" id="IPR019786">
    <property type="entry name" value="Zinc_finger_PHD-type_CS"/>
</dbReference>
<evidence type="ECO:0000256" key="5">
    <source>
        <dbReference type="ARBA" id="ARBA00023163"/>
    </source>
</evidence>
<dbReference type="InterPro" id="IPR057765">
    <property type="entry name" value="MS1-like_ubiquitin"/>
</dbReference>
<keyword evidence="5" id="KW-0804">Transcription</keyword>
<dbReference type="PROSITE" id="PS01359">
    <property type="entry name" value="ZF_PHD_1"/>
    <property type="match status" value="1"/>
</dbReference>
<dbReference type="InterPro" id="IPR001965">
    <property type="entry name" value="Znf_PHD"/>
</dbReference>
<dbReference type="Proteomes" id="UP000006729">
    <property type="component" value="Chromosome 13"/>
</dbReference>
<feature type="domain" description="Zinc finger PHD-type" evidence="6">
    <location>
        <begin position="616"/>
        <end position="662"/>
    </location>
</feature>
<keyword evidence="4" id="KW-0805">Transcription regulation</keyword>
<accession>A0A2K1Y3C6</accession>
<keyword evidence="8" id="KW-1185">Reference proteome</keyword>
<dbReference type="InterPro" id="IPR011011">
    <property type="entry name" value="Znf_FYVE_PHD"/>
</dbReference>
<evidence type="ECO:0000259" key="6">
    <source>
        <dbReference type="SMART" id="SM00249"/>
    </source>
</evidence>
<dbReference type="InParanoid" id="A0A2K1Y3C6"/>
<evidence type="ECO:0000256" key="1">
    <source>
        <dbReference type="ARBA" id="ARBA00022723"/>
    </source>
</evidence>
<dbReference type="GO" id="GO:0008270">
    <property type="term" value="F:zinc ion binding"/>
    <property type="evidence" value="ECO:0007669"/>
    <property type="project" value="UniProtKB-KW"/>
</dbReference>
<dbReference type="InterPro" id="IPR059080">
    <property type="entry name" value="WHD_PTC1"/>
</dbReference>
<dbReference type="SMART" id="SM00249">
    <property type="entry name" value="PHD"/>
    <property type="match status" value="1"/>
</dbReference>
<dbReference type="PANTHER" id="PTHR46201">
    <property type="entry name" value="PHD FINGER PROTEIN MALE MEIOCYTE DEATH 1-RELATED"/>
    <property type="match status" value="1"/>
</dbReference>
<proteinExistence type="predicted"/>
<dbReference type="AlphaFoldDB" id="A0A2K1Y3C6"/>
<sequence>MKRARRNNRVTANLYDILSFPSADDSVSPAVPFRDNIKAFLSRHARVTFPPSLFPSLLTWQILFRIGDLVLDGPDISSVVLALDIVEEDVTRSSRSVYCNQCRVVGWGGHPVCKKRYHFIIRANNSSPADGYQRSCNRCGNRWSHISSESRCKGCDTVITTDDIEDWVYSQFEDNTHLLHGVVHSNGFGHLLLVNGREGGSSVLTGSDIMNFWDRLCETLAVRKVSVMDVSRKYGMEYRLLNAITKGHSWYGGWGYEFGCGSFAITLDAYKKAVESISSVPLAPLLFRGRGPQTRLQALISFYRSLSDSELVTIKDLFSFLSSLIHASNESLASKATLKNLKPAANILCAWTRDDVERVQQAMIKVLAAASGKTNWVTRHALKGVMCKTASPELLDYCLKHLGGKLAASGTMVWARCNPNSFDIEFRLEPPSFKHNGNGLDSNQPSKEHIIGDLKFLFDSLVHPETMVNYRPLVTREDVIDSATKLLDCKQFVKDYCRPDKRMVDNPFAIQLWCYVEFSEHLKEDPTIPPELIVLPSNATVADLKIEATKAFQQVYAMLKRFEARELVDYGPLEDSITIKFLVGQSGTVRIKGTCPSKYALSHFRMEKGQENWIVDCMCGAKDDDGERMLACDTCGVWQHTRCAGIDNCDEIPEKFECMRCINSYLNKSERHLKEFFNPKHLQAGMGLEPMVSVSDLDHL</sequence>
<keyword evidence="2" id="KW-0863">Zinc-finger</keyword>
<name>A0A2K1Y3C6_POPTR</name>
<dbReference type="Gene3D" id="3.30.40.10">
    <property type="entry name" value="Zinc/RING finger domain, C3HC4 (zinc finger)"/>
    <property type="match status" value="1"/>
</dbReference>
<dbReference type="Pfam" id="PF25874">
    <property type="entry name" value="WHD_plant_repro"/>
    <property type="match status" value="1"/>
</dbReference>
<protein>
    <recommendedName>
        <fullName evidence="6">Zinc finger PHD-type domain-containing protein</fullName>
    </recommendedName>
</protein>
<evidence type="ECO:0000256" key="3">
    <source>
        <dbReference type="ARBA" id="ARBA00022833"/>
    </source>
</evidence>
<dbReference type="STRING" id="3694.A0A2K1Y3C6"/>
<dbReference type="EMBL" id="CM009302">
    <property type="protein sequence ID" value="PNT07533.1"/>
    <property type="molecule type" value="Genomic_DNA"/>
</dbReference>
<dbReference type="Pfam" id="PF00628">
    <property type="entry name" value="PHD"/>
    <property type="match status" value="1"/>
</dbReference>
<dbReference type="SUPFAM" id="SSF57903">
    <property type="entry name" value="FYVE/PHD zinc finger"/>
    <property type="match status" value="1"/>
</dbReference>
<dbReference type="InterPro" id="IPR019787">
    <property type="entry name" value="Znf_PHD-finger"/>
</dbReference>
<evidence type="ECO:0000313" key="8">
    <source>
        <dbReference type="Proteomes" id="UP000006729"/>
    </source>
</evidence>
<keyword evidence="3" id="KW-0862">Zinc</keyword>
<evidence type="ECO:0000313" key="7">
    <source>
        <dbReference type="EMBL" id="PNT07533.1"/>
    </source>
</evidence>
<evidence type="ECO:0000256" key="2">
    <source>
        <dbReference type="ARBA" id="ARBA00022771"/>
    </source>
</evidence>